<dbReference type="Pfam" id="PF01144">
    <property type="entry name" value="CoA_trans"/>
    <property type="match status" value="1"/>
</dbReference>
<dbReference type="PROSITE" id="PS01273">
    <property type="entry name" value="COA_TRANSF_1"/>
    <property type="match status" value="1"/>
</dbReference>
<name>A0A382MBT2_9ZZZZ</name>
<dbReference type="Gene3D" id="3.40.1080.10">
    <property type="entry name" value="Glutaconate Coenzyme A-transferase"/>
    <property type="match status" value="1"/>
</dbReference>
<dbReference type="InterPro" id="IPR004163">
    <property type="entry name" value="CoA_transf_BS"/>
</dbReference>
<sequence>MVINEKKAPDITSALDAVKDGDLVLLGGFGDAGVPIALIEGLAQKRLRDLTIVNNGG</sequence>
<gene>
    <name evidence="1" type="ORF">METZ01_LOCUS299248</name>
</gene>
<dbReference type="InterPro" id="IPR037171">
    <property type="entry name" value="NagB/RpiA_transferase-like"/>
</dbReference>
<accession>A0A382MBT2</accession>
<organism evidence="1">
    <name type="scientific">marine metagenome</name>
    <dbReference type="NCBI Taxonomy" id="408172"/>
    <lineage>
        <taxon>unclassified sequences</taxon>
        <taxon>metagenomes</taxon>
        <taxon>ecological metagenomes</taxon>
    </lineage>
</organism>
<dbReference type="EMBL" id="UINC01092641">
    <property type="protein sequence ID" value="SVC46394.1"/>
    <property type="molecule type" value="Genomic_DNA"/>
</dbReference>
<dbReference type="InterPro" id="IPR004165">
    <property type="entry name" value="CoA_trans_fam_I"/>
</dbReference>
<dbReference type="SUPFAM" id="SSF100950">
    <property type="entry name" value="NagB/RpiA/CoA transferase-like"/>
    <property type="match status" value="1"/>
</dbReference>
<protein>
    <recommendedName>
        <fullName evidence="2">3-oxoadipate CoA-transferase</fullName>
    </recommendedName>
</protein>
<reference evidence="1" key="1">
    <citation type="submission" date="2018-05" db="EMBL/GenBank/DDBJ databases">
        <authorList>
            <person name="Lanie J.A."/>
            <person name="Ng W.-L."/>
            <person name="Kazmierczak K.M."/>
            <person name="Andrzejewski T.M."/>
            <person name="Davidsen T.M."/>
            <person name="Wayne K.J."/>
            <person name="Tettelin H."/>
            <person name="Glass J.I."/>
            <person name="Rusch D."/>
            <person name="Podicherti R."/>
            <person name="Tsui H.-C.T."/>
            <person name="Winkler M.E."/>
        </authorList>
    </citation>
    <scope>NUCLEOTIDE SEQUENCE</scope>
</reference>
<evidence type="ECO:0000313" key="1">
    <source>
        <dbReference type="EMBL" id="SVC46394.1"/>
    </source>
</evidence>
<proteinExistence type="predicted"/>
<evidence type="ECO:0008006" key="2">
    <source>
        <dbReference type="Google" id="ProtNLM"/>
    </source>
</evidence>
<dbReference type="AlphaFoldDB" id="A0A382MBT2"/>
<dbReference type="GO" id="GO:0008410">
    <property type="term" value="F:CoA-transferase activity"/>
    <property type="evidence" value="ECO:0007669"/>
    <property type="project" value="InterPro"/>
</dbReference>
<feature type="non-terminal residue" evidence="1">
    <location>
        <position position="57"/>
    </location>
</feature>